<comment type="caution">
    <text evidence="2">The sequence shown here is derived from an EMBL/GenBank/DDBJ whole genome shotgun (WGS) entry which is preliminary data.</text>
</comment>
<evidence type="ECO:0000313" key="3">
    <source>
        <dbReference type="Proteomes" id="UP001152173"/>
    </source>
</evidence>
<name>A0A9X3LHG6_9BACL</name>
<feature type="region of interest" description="Disordered" evidence="1">
    <location>
        <begin position="29"/>
        <end position="60"/>
    </location>
</feature>
<protein>
    <submittedName>
        <fullName evidence="2">Uncharacterized protein</fullName>
    </submittedName>
</protein>
<keyword evidence="3" id="KW-1185">Reference proteome</keyword>
<dbReference type="EMBL" id="JAMKBJ010000011">
    <property type="protein sequence ID" value="MCZ8538001.1"/>
    <property type="molecule type" value="Genomic_DNA"/>
</dbReference>
<dbReference type="Proteomes" id="UP001152173">
    <property type="component" value="Unassembled WGS sequence"/>
</dbReference>
<organism evidence="2 3">
    <name type="scientific">Paenisporosarcina quisquiliarum</name>
    <dbReference type="NCBI Taxonomy" id="365346"/>
    <lineage>
        <taxon>Bacteria</taxon>
        <taxon>Bacillati</taxon>
        <taxon>Bacillota</taxon>
        <taxon>Bacilli</taxon>
        <taxon>Bacillales</taxon>
        <taxon>Caryophanaceae</taxon>
        <taxon>Paenisporosarcina</taxon>
    </lineage>
</organism>
<reference evidence="2" key="1">
    <citation type="submission" date="2022-05" db="EMBL/GenBank/DDBJ databases">
        <authorList>
            <person name="Colautti A."/>
            <person name="Iacumin L."/>
        </authorList>
    </citation>
    <scope>NUCLEOTIDE SEQUENCE</scope>
    <source>
        <strain evidence="2">SK 55</strain>
    </source>
</reference>
<proteinExistence type="predicted"/>
<evidence type="ECO:0000256" key="1">
    <source>
        <dbReference type="SAM" id="MobiDB-lite"/>
    </source>
</evidence>
<feature type="compositionally biased region" description="Basic residues" evidence="1">
    <location>
        <begin position="29"/>
        <end position="38"/>
    </location>
</feature>
<accession>A0A9X3LHG6</accession>
<gene>
    <name evidence="2" type="ORF">M9R32_12465</name>
</gene>
<evidence type="ECO:0000313" key="2">
    <source>
        <dbReference type="EMBL" id="MCZ8538001.1"/>
    </source>
</evidence>
<dbReference type="RefSeq" id="WP_269927070.1">
    <property type="nucleotide sequence ID" value="NZ_JAMKBJ010000011.1"/>
</dbReference>
<sequence length="60" mass="6880">MYWFIGALFTLLIGMGVYIDWRRKKINNHPFKSTHPHAKPGDDSNYRMGDNNNHSGGGMN</sequence>
<dbReference type="AlphaFoldDB" id="A0A9X3LHG6"/>